<gene>
    <name evidence="2" type="ORF">A966_03046</name>
</gene>
<organism evidence="2 3">
    <name type="scientific">Brachyspira hampsonii 30446</name>
    <dbReference type="NCBI Taxonomy" id="1289135"/>
    <lineage>
        <taxon>Bacteria</taxon>
        <taxon>Pseudomonadati</taxon>
        <taxon>Spirochaetota</taxon>
        <taxon>Spirochaetia</taxon>
        <taxon>Brachyspirales</taxon>
        <taxon>Brachyspiraceae</taxon>
        <taxon>Brachyspira</taxon>
    </lineage>
</organism>
<dbReference type="InterPro" id="IPR016024">
    <property type="entry name" value="ARM-type_fold"/>
</dbReference>
<dbReference type="STRING" id="1289135.A966_03046"/>
<feature type="signal peptide" evidence="1">
    <location>
        <begin position="1"/>
        <end position="28"/>
    </location>
</feature>
<feature type="chain" id="PRO_5015762724" description="PBS lyase HEAT domain-containing protein repeat-containing protein" evidence="1">
    <location>
        <begin position="29"/>
        <end position="227"/>
    </location>
</feature>
<comment type="caution">
    <text evidence="2">The sequence shown here is derived from an EMBL/GenBank/DDBJ whole genome shotgun (WGS) entry which is preliminary data.</text>
</comment>
<sequence length="227" mass="25364">MVVNLNMKKNIAVFIFAVSSMLILSCSAKDVTLRRIEDVHKAEQKLAKNPDDEETVLEVLNAAQNGGREVRAEAIWVLGKIEADIAYSDFLRASVEDPDFNVRCLAVLGLGRLDANNPEAIDRIKRAISDTDLQVQIEGLKVAGRMNAKELLNSILDSLSSKNKWVRMAAVEALKDYDDARVDRSLNLLVSTDKDYAVRSTINQVIEYRKNKKTEVKEEIEETASAK</sequence>
<dbReference type="GO" id="GO:0016491">
    <property type="term" value="F:oxidoreductase activity"/>
    <property type="evidence" value="ECO:0007669"/>
    <property type="project" value="TreeGrafter"/>
</dbReference>
<dbReference type="SUPFAM" id="SSF48371">
    <property type="entry name" value="ARM repeat"/>
    <property type="match status" value="1"/>
</dbReference>
<dbReference type="Gene3D" id="1.25.10.10">
    <property type="entry name" value="Leucine-rich Repeat Variant"/>
    <property type="match status" value="1"/>
</dbReference>
<dbReference type="SMART" id="SM00567">
    <property type="entry name" value="EZ_HEAT"/>
    <property type="match status" value="3"/>
</dbReference>
<name>A0A2U4EXC6_9SPIR</name>
<dbReference type="PANTHER" id="PTHR12697">
    <property type="entry name" value="PBS LYASE HEAT-LIKE PROTEIN"/>
    <property type="match status" value="1"/>
</dbReference>
<dbReference type="PANTHER" id="PTHR12697:SF5">
    <property type="entry name" value="DEOXYHYPUSINE HYDROXYLASE"/>
    <property type="match status" value="1"/>
</dbReference>
<dbReference type="Pfam" id="PF13646">
    <property type="entry name" value="HEAT_2"/>
    <property type="match status" value="1"/>
</dbReference>
<proteinExistence type="predicted"/>
<dbReference type="InterPro" id="IPR004155">
    <property type="entry name" value="PBS_lyase_HEAT"/>
</dbReference>
<dbReference type="EMBL" id="ALNZ01000011">
    <property type="protein sequence ID" value="EKV57858.1"/>
    <property type="molecule type" value="Genomic_DNA"/>
</dbReference>
<evidence type="ECO:0008006" key="4">
    <source>
        <dbReference type="Google" id="ProtNLM"/>
    </source>
</evidence>
<evidence type="ECO:0000313" key="3">
    <source>
        <dbReference type="Proteomes" id="UP000011663"/>
    </source>
</evidence>
<evidence type="ECO:0000313" key="2">
    <source>
        <dbReference type="EMBL" id="EKV57858.1"/>
    </source>
</evidence>
<accession>A0A2U4EXC6</accession>
<keyword evidence="1" id="KW-0732">Signal</keyword>
<protein>
    <recommendedName>
        <fullName evidence="4">PBS lyase HEAT domain-containing protein repeat-containing protein</fullName>
    </recommendedName>
</protein>
<dbReference type="InterPro" id="IPR011989">
    <property type="entry name" value="ARM-like"/>
</dbReference>
<reference evidence="2 3" key="1">
    <citation type="submission" date="2012-07" db="EMBL/GenBank/DDBJ databases">
        <title>Genome sequence of Brachyspira sp. 30446, isolated from a pig with mucohaemorrhagic colitis.</title>
        <authorList>
            <person name="Rubin J.E."/>
            <person name="Fernando C."/>
            <person name="Harding J.C.S."/>
            <person name="Hill J.E."/>
        </authorList>
    </citation>
    <scope>NUCLEOTIDE SEQUENCE [LARGE SCALE GENOMIC DNA]</scope>
    <source>
        <strain evidence="2 3">30446</strain>
    </source>
</reference>
<dbReference type="Proteomes" id="UP000011663">
    <property type="component" value="Unassembled WGS sequence"/>
</dbReference>
<dbReference type="AlphaFoldDB" id="A0A2U4EXC6"/>
<evidence type="ECO:0000256" key="1">
    <source>
        <dbReference type="SAM" id="SignalP"/>
    </source>
</evidence>